<gene>
    <name evidence="1" type="ORF">SAMN04488105_101281</name>
</gene>
<dbReference type="Proteomes" id="UP000198994">
    <property type="component" value="Unassembled WGS sequence"/>
</dbReference>
<evidence type="ECO:0000313" key="1">
    <source>
        <dbReference type="EMBL" id="SDE16455.1"/>
    </source>
</evidence>
<organism evidence="1 2">
    <name type="scientific">Salipiger thiooxidans</name>
    <dbReference type="NCBI Taxonomy" id="282683"/>
    <lineage>
        <taxon>Bacteria</taxon>
        <taxon>Pseudomonadati</taxon>
        <taxon>Pseudomonadota</taxon>
        <taxon>Alphaproteobacteria</taxon>
        <taxon>Rhodobacterales</taxon>
        <taxon>Roseobacteraceae</taxon>
        <taxon>Salipiger</taxon>
    </lineage>
</organism>
<protein>
    <submittedName>
        <fullName evidence="1">Fructose-bisphosphate aldolase class Ia, DhnA family</fullName>
    </submittedName>
</protein>
<dbReference type="STRING" id="282683.SAMN04488105_101281"/>
<dbReference type="Gene3D" id="3.20.20.70">
    <property type="entry name" value="Aldolase class I"/>
    <property type="match status" value="1"/>
</dbReference>
<proteinExistence type="predicted"/>
<dbReference type="RefSeq" id="WP_165616999.1">
    <property type="nucleotide sequence ID" value="NZ_FNAV01000001.1"/>
</dbReference>
<reference evidence="2" key="1">
    <citation type="submission" date="2016-10" db="EMBL/GenBank/DDBJ databases">
        <authorList>
            <person name="Varghese N."/>
            <person name="Submissions S."/>
        </authorList>
    </citation>
    <scope>NUCLEOTIDE SEQUENCE [LARGE SCALE GENOMIC DNA]</scope>
    <source>
        <strain evidence="2">DSM 10146</strain>
    </source>
</reference>
<keyword evidence="2" id="KW-1185">Reference proteome</keyword>
<dbReference type="EMBL" id="FNAV01000001">
    <property type="protein sequence ID" value="SDE16455.1"/>
    <property type="molecule type" value="Genomic_DNA"/>
</dbReference>
<accession>A0A1G7AR28</accession>
<name>A0A1G7AR28_9RHOB</name>
<dbReference type="AlphaFoldDB" id="A0A1G7AR28"/>
<evidence type="ECO:0000313" key="2">
    <source>
        <dbReference type="Proteomes" id="UP000198994"/>
    </source>
</evidence>
<dbReference type="InterPro" id="IPR013785">
    <property type="entry name" value="Aldolase_TIM"/>
</dbReference>
<sequence length="329" mass="36420">MRRIDEKLANITSGNYGPRDFIMTFGKDADLLRGCSATGVDAQGRPRPLAAYRADVKRVIESDQADVVLTSLSTAEMLAESGAYSHSSVTPAVRLNDPTDRWRVRGGAYPAYPALPFRSSRLDAVKPVSNLGLYGLTFYNDPVQDHATLQAYSDFRDLANRVGIRHFLQLSDPSFRIDTGDVDYAAYRNDILIRSLAGIARRERPVFIEVDYHGPASMEELANWHPAKLVVGITSCAGGTTRDCLERLAQAEKHGARLASFSRESFVCEDPVLMLAAMRRIVREGMSSFEAVKAYHDDLRREGLTPNRALQDDAELTCPLLKAHTDRAA</sequence>